<dbReference type="Gene3D" id="1.25.40.10">
    <property type="entry name" value="Tetratricopeptide repeat domain"/>
    <property type="match status" value="1"/>
</dbReference>
<dbReference type="EMBL" id="CU207211">
    <property type="protein sequence ID" value="CAL61441.1"/>
    <property type="molecule type" value="Genomic_DNA"/>
</dbReference>
<keyword evidence="12" id="KW-1185">Reference proteome</keyword>
<dbReference type="InterPro" id="IPR018704">
    <property type="entry name" value="SecYEG/CpoB_TPR"/>
</dbReference>
<organism evidence="11 12">
    <name type="scientific">Herminiimonas arsenicoxydans</name>
    <dbReference type="NCBI Taxonomy" id="204773"/>
    <lineage>
        <taxon>Bacteria</taxon>
        <taxon>Pseudomonadati</taxon>
        <taxon>Pseudomonadota</taxon>
        <taxon>Betaproteobacteria</taxon>
        <taxon>Burkholderiales</taxon>
        <taxon>Oxalobacteraceae</taxon>
        <taxon>Herminiimonas</taxon>
    </lineage>
</organism>
<evidence type="ECO:0000256" key="8">
    <source>
        <dbReference type="ARBA" id="ARBA00024235"/>
    </source>
</evidence>
<evidence type="ECO:0000259" key="10">
    <source>
        <dbReference type="Pfam" id="PF09976"/>
    </source>
</evidence>
<dbReference type="SUPFAM" id="SSF48452">
    <property type="entry name" value="TPR-like"/>
    <property type="match status" value="1"/>
</dbReference>
<keyword evidence="3 9" id="KW-0812">Transmembrane</keyword>
<dbReference type="KEGG" id="har:HEAR1266"/>
<gene>
    <name evidence="11" type="ordered locus">HEAR1266</name>
</gene>
<dbReference type="InterPro" id="IPR011990">
    <property type="entry name" value="TPR-like_helical_dom_sf"/>
</dbReference>
<dbReference type="InterPro" id="IPR026039">
    <property type="entry name" value="YfgM"/>
</dbReference>
<reference evidence="11 12" key="1">
    <citation type="journal article" date="2007" name="PLoS Genet.">
        <title>A tale of two oxidation states: bacterial colonization of arsenic-rich environments.</title>
        <authorList>
            <person name="Muller D."/>
            <person name="Medigue C."/>
            <person name="Koechler S."/>
            <person name="Barbe V."/>
            <person name="Barakat M."/>
            <person name="Talla E."/>
            <person name="Bonnefoy V."/>
            <person name="Krin E."/>
            <person name="Arsene-Ploetze F."/>
            <person name="Carapito C."/>
            <person name="Chandler M."/>
            <person name="Cournoyer B."/>
            <person name="Cruveiller S."/>
            <person name="Dossat C."/>
            <person name="Duval S."/>
            <person name="Heymann M."/>
            <person name="Leize E."/>
            <person name="Lieutaud A."/>
            <person name="Lievremont D."/>
            <person name="Makita Y."/>
            <person name="Mangenot S."/>
            <person name="Nitschke W."/>
            <person name="Ortet P."/>
            <person name="Perdrial N."/>
            <person name="Schoepp B."/>
            <person name="Siguier N."/>
            <person name="Simeonova D.D."/>
            <person name="Rouy Z."/>
            <person name="Segurens B."/>
            <person name="Turlin E."/>
            <person name="Vallenet D."/>
            <person name="Van Dorsselaer A."/>
            <person name="Weiss S."/>
            <person name="Weissenbach J."/>
            <person name="Lett M.C."/>
            <person name="Danchin A."/>
            <person name="Bertin P.N."/>
        </authorList>
    </citation>
    <scope>NUCLEOTIDE SEQUENCE [LARGE SCALE GENOMIC DNA]</scope>
    <source>
        <strain evidence="12">ULPAs1</strain>
    </source>
</reference>
<dbReference type="Proteomes" id="UP000006697">
    <property type="component" value="Chromosome"/>
</dbReference>
<feature type="domain" description="Ancillary SecYEG translocon subunit/Cell division coordinator CpoB TPR" evidence="10">
    <location>
        <begin position="15"/>
        <end position="208"/>
    </location>
</feature>
<evidence type="ECO:0000256" key="7">
    <source>
        <dbReference type="ARBA" id="ARBA00024197"/>
    </source>
</evidence>
<feature type="transmembrane region" description="Helical" evidence="9">
    <location>
        <begin position="24"/>
        <end position="45"/>
    </location>
</feature>
<dbReference type="OrthoDB" id="8521102at2"/>
<sequence>MAYDHAEQEQLASLKSWWKQYGNLITWLLIIVLGAYAAWAAWGAYQNKQANQAAQLYEELQKAVTAQDKDQVQRVAADMEGKFPGTAYAQMTALAAAKSAFDANDFKTAKAQLQWVIDKGVSDDYKAIASIRLAGILLDEKAYDEGLKLLSASFPAQFAGVVEDRKGDILMAQNKLDEARTAYQAALEKTDAKNPGRQLIQIKLDAIGGGAAKKAA</sequence>
<evidence type="ECO:0000256" key="2">
    <source>
        <dbReference type="ARBA" id="ARBA00022475"/>
    </source>
</evidence>
<dbReference type="STRING" id="204773.HEAR1266"/>
<evidence type="ECO:0000256" key="4">
    <source>
        <dbReference type="ARBA" id="ARBA00022989"/>
    </source>
</evidence>
<keyword evidence="2" id="KW-1003">Cell membrane</keyword>
<evidence type="ECO:0000313" key="12">
    <source>
        <dbReference type="Proteomes" id="UP000006697"/>
    </source>
</evidence>
<dbReference type="GO" id="GO:0005886">
    <property type="term" value="C:plasma membrane"/>
    <property type="evidence" value="ECO:0007669"/>
    <property type="project" value="UniProtKB-SubCell"/>
</dbReference>
<dbReference type="PANTHER" id="PTHR38035">
    <property type="entry name" value="UPF0070 PROTEIN YFGM"/>
    <property type="match status" value="1"/>
</dbReference>
<evidence type="ECO:0000256" key="1">
    <source>
        <dbReference type="ARBA" id="ARBA00004401"/>
    </source>
</evidence>
<dbReference type="PANTHER" id="PTHR38035:SF1">
    <property type="entry name" value="ANCILLARY SECYEG TRANSLOCON SUBUNIT"/>
    <property type="match status" value="1"/>
</dbReference>
<keyword evidence="5 9" id="KW-0472">Membrane</keyword>
<dbReference type="GO" id="GO:0044877">
    <property type="term" value="F:protein-containing complex binding"/>
    <property type="evidence" value="ECO:0007669"/>
    <property type="project" value="InterPro"/>
</dbReference>
<keyword evidence="6" id="KW-0143">Chaperone</keyword>
<dbReference type="HOGENOM" id="CLU_084785_1_1_4"/>
<dbReference type="PIRSF" id="PIRSF006170">
    <property type="entry name" value="YfgM"/>
    <property type="match status" value="1"/>
</dbReference>
<protein>
    <recommendedName>
        <fullName evidence="8">Ancillary SecYEG translocon subunit</fullName>
    </recommendedName>
</protein>
<evidence type="ECO:0000256" key="3">
    <source>
        <dbReference type="ARBA" id="ARBA00022692"/>
    </source>
</evidence>
<dbReference type="eggNOG" id="COG2976">
    <property type="taxonomic scope" value="Bacteria"/>
</dbReference>
<evidence type="ECO:0000313" key="11">
    <source>
        <dbReference type="EMBL" id="CAL61441.1"/>
    </source>
</evidence>
<evidence type="ECO:0000256" key="9">
    <source>
        <dbReference type="SAM" id="Phobius"/>
    </source>
</evidence>
<evidence type="ECO:0000256" key="5">
    <source>
        <dbReference type="ARBA" id="ARBA00023136"/>
    </source>
</evidence>
<keyword evidence="4 9" id="KW-1133">Transmembrane helix</keyword>
<evidence type="ECO:0000256" key="6">
    <source>
        <dbReference type="ARBA" id="ARBA00023186"/>
    </source>
</evidence>
<accession>A4G4K4</accession>
<comment type="similarity">
    <text evidence="7">Belongs to the YfgM family.</text>
</comment>
<proteinExistence type="inferred from homology"/>
<dbReference type="Pfam" id="PF09976">
    <property type="entry name" value="TPR_21"/>
    <property type="match status" value="1"/>
</dbReference>
<comment type="subcellular location">
    <subcellularLocation>
        <location evidence="1">Cell membrane</location>
        <topology evidence="1">Single-pass type II membrane protein</topology>
    </subcellularLocation>
</comment>
<dbReference type="AlphaFoldDB" id="A4G4K4"/>
<name>A4G4K4_HERAR</name>